<protein>
    <submittedName>
        <fullName evidence="13">M48 family metallopeptidase</fullName>
    </submittedName>
</protein>
<evidence type="ECO:0000256" key="2">
    <source>
        <dbReference type="ARBA" id="ARBA00022475"/>
    </source>
</evidence>
<evidence type="ECO:0000256" key="1">
    <source>
        <dbReference type="ARBA" id="ARBA00001947"/>
    </source>
</evidence>
<feature type="transmembrane region" description="Helical" evidence="11">
    <location>
        <begin position="187"/>
        <end position="207"/>
    </location>
</feature>
<evidence type="ECO:0000256" key="6">
    <source>
        <dbReference type="ARBA" id="ARBA00022801"/>
    </source>
</evidence>
<dbReference type="InterPro" id="IPR001915">
    <property type="entry name" value="Peptidase_M48"/>
</dbReference>
<evidence type="ECO:0000256" key="10">
    <source>
        <dbReference type="ARBA" id="ARBA00023136"/>
    </source>
</evidence>
<keyword evidence="10 11" id="KW-0472">Membrane</keyword>
<dbReference type="PANTHER" id="PTHR43221">
    <property type="entry name" value="PROTEASE HTPX"/>
    <property type="match status" value="1"/>
</dbReference>
<proteinExistence type="predicted"/>
<evidence type="ECO:0000256" key="4">
    <source>
        <dbReference type="ARBA" id="ARBA00022692"/>
    </source>
</evidence>
<dbReference type="EMBL" id="JACOGC010000004">
    <property type="protein sequence ID" value="MBC3885773.1"/>
    <property type="molecule type" value="Genomic_DNA"/>
</dbReference>
<evidence type="ECO:0000256" key="3">
    <source>
        <dbReference type="ARBA" id="ARBA00022670"/>
    </source>
</evidence>
<organism evidence="13 14">
    <name type="scientific">Undibacterium griseum</name>
    <dbReference type="NCBI Taxonomy" id="2762295"/>
    <lineage>
        <taxon>Bacteria</taxon>
        <taxon>Pseudomonadati</taxon>
        <taxon>Pseudomonadota</taxon>
        <taxon>Betaproteobacteria</taxon>
        <taxon>Burkholderiales</taxon>
        <taxon>Oxalobacteraceae</taxon>
        <taxon>Undibacterium</taxon>
    </lineage>
</organism>
<feature type="transmembrane region" description="Helical" evidence="11">
    <location>
        <begin position="17"/>
        <end position="42"/>
    </location>
</feature>
<keyword evidence="2" id="KW-1003">Cell membrane</keyword>
<evidence type="ECO:0000256" key="11">
    <source>
        <dbReference type="SAM" id="Phobius"/>
    </source>
</evidence>
<evidence type="ECO:0000313" key="13">
    <source>
        <dbReference type="EMBL" id="MBC3885773.1"/>
    </source>
</evidence>
<evidence type="ECO:0000256" key="8">
    <source>
        <dbReference type="ARBA" id="ARBA00022989"/>
    </source>
</evidence>
<feature type="domain" description="Peptidase M48" evidence="12">
    <location>
        <begin position="106"/>
        <end position="333"/>
    </location>
</feature>
<evidence type="ECO:0000313" key="14">
    <source>
        <dbReference type="Proteomes" id="UP000613113"/>
    </source>
</evidence>
<evidence type="ECO:0000259" key="12">
    <source>
        <dbReference type="Pfam" id="PF01435"/>
    </source>
</evidence>
<dbReference type="Gene3D" id="3.30.2010.10">
    <property type="entry name" value="Metalloproteases ('zincins'), catalytic domain"/>
    <property type="match status" value="1"/>
</dbReference>
<keyword evidence="5" id="KW-0479">Metal-binding</keyword>
<comment type="caution">
    <text evidence="13">The sequence shown here is derived from an EMBL/GenBank/DDBJ whole genome shotgun (WGS) entry which is preliminary data.</text>
</comment>
<keyword evidence="7" id="KW-0862">Zinc</keyword>
<keyword evidence="6" id="KW-0378">Hydrolase</keyword>
<comment type="cofactor">
    <cofactor evidence="1">
        <name>Zn(2+)</name>
        <dbReference type="ChEBI" id="CHEBI:29105"/>
    </cofactor>
</comment>
<dbReference type="RefSeq" id="WP_186863333.1">
    <property type="nucleotide sequence ID" value="NZ_JACOGC010000004.1"/>
</dbReference>
<keyword evidence="9" id="KW-0482">Metalloprotease</keyword>
<keyword evidence="14" id="KW-1185">Reference proteome</keyword>
<feature type="transmembrane region" description="Helical" evidence="11">
    <location>
        <begin position="227"/>
        <end position="249"/>
    </location>
</feature>
<gene>
    <name evidence="13" type="ORF">H8K27_11580</name>
</gene>
<feature type="transmembrane region" description="Helical" evidence="11">
    <location>
        <begin position="54"/>
        <end position="76"/>
    </location>
</feature>
<dbReference type="CDD" id="cd07340">
    <property type="entry name" value="M48B_Htpx_like"/>
    <property type="match status" value="1"/>
</dbReference>
<dbReference type="PANTHER" id="PTHR43221:SF2">
    <property type="entry name" value="PROTEASE HTPX HOMOLOG"/>
    <property type="match status" value="1"/>
</dbReference>
<evidence type="ECO:0000256" key="7">
    <source>
        <dbReference type="ARBA" id="ARBA00022833"/>
    </source>
</evidence>
<accession>A0ABR6YPE5</accession>
<dbReference type="Pfam" id="PF01435">
    <property type="entry name" value="Peptidase_M48"/>
    <property type="match status" value="1"/>
</dbReference>
<keyword evidence="3" id="KW-0645">Protease</keyword>
<evidence type="ECO:0000256" key="5">
    <source>
        <dbReference type="ARBA" id="ARBA00022723"/>
    </source>
</evidence>
<keyword evidence="4 11" id="KW-0812">Transmembrane</keyword>
<sequence length="655" mass="70326">MNFFEQQDQAHRQSRKLLFLFFLAVVAIVVTVDFSLAFVWHWSQGSRAELAQGYPPGFFLVSSLLTLAVIGGGTLFEIYQLRDGGDAVAQMAGGRLVLPASEDIHERRLLNIVEEMALASGIACPRVYVLDNEDAINAFAAGYHQNEAVVAVTRGTLMRLNRDELQGVVGHEFSHILNGDMRMNIRLIGILFGIQMIAGLGQELMYWGSRLGSSRSRDEKGPPIQLVLLALGVMLFVVGYVGIFFGRLIKSAVSRQREFLADASSVQFTRNPDGIGGALRKIGGLTRTNACGSRIDNPRAEQLSHLFLGAARPNLLSGLFATHPPLEERLQRVYGKNVAFLEPVDEQEGMAAESAATSAVASAPFNAAGTAGDLAGFGAHSAALPEMAAAGLAMADVPAGSAALSRQNPYSSTLLEAARAPQSAFALVLAMLMDRSNPDAYRVQQQLLAQSAAGSVTQAEQLLLQLEALQNSARLPLLDLAMPALKLLSPAQRGELLALSARLIAADQQMTQAEFVIQSVLERRLGPQADRAISVRYGQIGQLRSEVCLLGSLVAHSFARQDEVGAAWLRLAGVLPELQLQPGDLQNTADMDFFDVRIALQKCNQLAPLAKPFLIKALFAAATPDAGQALHETIDLLRAVCAAIDAPVPELASLH</sequence>
<dbReference type="Proteomes" id="UP000613113">
    <property type="component" value="Unassembled WGS sequence"/>
</dbReference>
<name>A0ABR6YPE5_9BURK</name>
<dbReference type="InterPro" id="IPR050083">
    <property type="entry name" value="HtpX_protease"/>
</dbReference>
<evidence type="ECO:0000256" key="9">
    <source>
        <dbReference type="ARBA" id="ARBA00023049"/>
    </source>
</evidence>
<keyword evidence="8 11" id="KW-1133">Transmembrane helix</keyword>
<reference evidence="13 14" key="1">
    <citation type="submission" date="2020-08" db="EMBL/GenBank/DDBJ databases">
        <title>Novel species isolated from subtropical streams in China.</title>
        <authorList>
            <person name="Lu H."/>
        </authorList>
    </citation>
    <scope>NUCLEOTIDE SEQUENCE [LARGE SCALE GENOMIC DNA]</scope>
    <source>
        <strain evidence="13 14">FT31W</strain>
    </source>
</reference>